<name>A0A5C7HJF1_9ROSI</name>
<comment type="caution">
    <text evidence="3">The sequence shown here is derived from an EMBL/GenBank/DDBJ whole genome shotgun (WGS) entry which is preliminary data.</text>
</comment>
<organism evidence="3 4">
    <name type="scientific">Acer yangbiense</name>
    <dbReference type="NCBI Taxonomy" id="1000413"/>
    <lineage>
        <taxon>Eukaryota</taxon>
        <taxon>Viridiplantae</taxon>
        <taxon>Streptophyta</taxon>
        <taxon>Embryophyta</taxon>
        <taxon>Tracheophyta</taxon>
        <taxon>Spermatophyta</taxon>
        <taxon>Magnoliopsida</taxon>
        <taxon>eudicotyledons</taxon>
        <taxon>Gunneridae</taxon>
        <taxon>Pentapetalae</taxon>
        <taxon>rosids</taxon>
        <taxon>malvids</taxon>
        <taxon>Sapindales</taxon>
        <taxon>Sapindaceae</taxon>
        <taxon>Hippocastanoideae</taxon>
        <taxon>Acereae</taxon>
        <taxon>Acer</taxon>
    </lineage>
</organism>
<gene>
    <name evidence="3" type="ORF">EZV62_018311</name>
</gene>
<dbReference type="PANTHER" id="PTHR47584">
    <property type="match status" value="1"/>
</dbReference>
<feature type="region of interest" description="Disordered" evidence="1">
    <location>
        <begin position="137"/>
        <end position="187"/>
    </location>
</feature>
<protein>
    <recommendedName>
        <fullName evidence="2">Myb/SANT-like domain-containing protein</fullName>
    </recommendedName>
</protein>
<feature type="domain" description="Myb/SANT-like" evidence="2">
    <location>
        <begin position="12"/>
        <end position="82"/>
    </location>
</feature>
<dbReference type="EMBL" id="VAHF01000008">
    <property type="protein sequence ID" value="TXG56998.1"/>
    <property type="molecule type" value="Genomic_DNA"/>
</dbReference>
<evidence type="ECO:0000313" key="4">
    <source>
        <dbReference type="Proteomes" id="UP000323000"/>
    </source>
</evidence>
<evidence type="ECO:0000259" key="2">
    <source>
        <dbReference type="Pfam" id="PF12776"/>
    </source>
</evidence>
<dbReference type="InterPro" id="IPR024752">
    <property type="entry name" value="Myb/SANT-like_dom"/>
</dbReference>
<dbReference type="PANTHER" id="PTHR47584:SF17">
    <property type="entry name" value="MYB_SANT-LIKE DNA-BINDING DOMAIN PROTEIN"/>
    <property type="match status" value="1"/>
</dbReference>
<reference evidence="4" key="1">
    <citation type="journal article" date="2019" name="Gigascience">
        <title>De novo genome assembly of the endangered Acer yangbiense, a plant species with extremely small populations endemic to Yunnan Province, China.</title>
        <authorList>
            <person name="Yang J."/>
            <person name="Wariss H.M."/>
            <person name="Tao L."/>
            <person name="Zhang R."/>
            <person name="Yun Q."/>
            <person name="Hollingsworth P."/>
            <person name="Dao Z."/>
            <person name="Luo G."/>
            <person name="Guo H."/>
            <person name="Ma Y."/>
            <person name="Sun W."/>
        </authorList>
    </citation>
    <scope>NUCLEOTIDE SEQUENCE [LARGE SCALE GENOMIC DNA]</scope>
    <source>
        <strain evidence="4">cv. Malutang</strain>
    </source>
</reference>
<sequence length="249" mass="29062">MAQHVENNRASWSDPSHRKRFLDLCLHEINNGFRSGRTLKPSAWARIAKELETSIGKCFHQKQLKNGWDYMRKQYLEWIRLNYPEARKFHHRPLANVEELEVLFGGVFITGIPEIGNTSSVHSTSVTSKRMIKLENGCGIPTPDSKSPNSDYPNLDEEESGEESEKRRKIDETTSEEVGRIMSELEKRDRGPSVKECMDLLRKLLTYEDPLYFVAANAFCKRREYRELWVDMESDLERIGWIQSLPKKR</sequence>
<dbReference type="OrthoDB" id="1730132at2759"/>
<evidence type="ECO:0000256" key="1">
    <source>
        <dbReference type="SAM" id="MobiDB-lite"/>
    </source>
</evidence>
<dbReference type="Pfam" id="PF12776">
    <property type="entry name" value="Myb_DNA-bind_3"/>
    <property type="match status" value="1"/>
</dbReference>
<feature type="compositionally biased region" description="Basic and acidic residues" evidence="1">
    <location>
        <begin position="163"/>
        <end position="187"/>
    </location>
</feature>
<dbReference type="Proteomes" id="UP000323000">
    <property type="component" value="Chromosome 8"/>
</dbReference>
<dbReference type="AlphaFoldDB" id="A0A5C7HJF1"/>
<accession>A0A5C7HJF1</accession>
<keyword evidence="4" id="KW-1185">Reference proteome</keyword>
<dbReference type="InterPro" id="IPR045026">
    <property type="entry name" value="LIMYB"/>
</dbReference>
<proteinExistence type="predicted"/>
<evidence type="ECO:0000313" key="3">
    <source>
        <dbReference type="EMBL" id="TXG56998.1"/>
    </source>
</evidence>